<evidence type="ECO:0000313" key="1">
    <source>
        <dbReference type="EMBL" id="VDN95704.1"/>
    </source>
</evidence>
<dbReference type="Proteomes" id="UP000278627">
    <property type="component" value="Unassembled WGS sequence"/>
</dbReference>
<proteinExistence type="predicted"/>
<evidence type="ECO:0000313" key="3">
    <source>
        <dbReference type="WBParaSite" id="BPAG_0001459101-mRNA-1"/>
    </source>
</evidence>
<name>A0A0N4TZX1_BRUPA</name>
<gene>
    <name evidence="1" type="ORF">BPAG_LOCUS14519</name>
</gene>
<organism evidence="3">
    <name type="scientific">Brugia pahangi</name>
    <name type="common">Filarial nematode worm</name>
    <dbReference type="NCBI Taxonomy" id="6280"/>
    <lineage>
        <taxon>Eukaryota</taxon>
        <taxon>Metazoa</taxon>
        <taxon>Ecdysozoa</taxon>
        <taxon>Nematoda</taxon>
        <taxon>Chromadorea</taxon>
        <taxon>Rhabditida</taxon>
        <taxon>Spirurina</taxon>
        <taxon>Spiruromorpha</taxon>
        <taxon>Filarioidea</taxon>
        <taxon>Onchocercidae</taxon>
        <taxon>Brugia</taxon>
    </lineage>
</organism>
<sequence length="58" mass="6582">MSLGSERRWVGNYRLRQYAVNPPVTTAISKERLSYAVNNLSSAANATEEPQRRDTRTV</sequence>
<protein>
    <submittedName>
        <fullName evidence="1 3">Uncharacterized protein</fullName>
    </submittedName>
</protein>
<dbReference type="WBParaSite" id="BPAG_0001459101-mRNA-1">
    <property type="protein sequence ID" value="BPAG_0001459101-mRNA-1"/>
    <property type="gene ID" value="BPAG_0001459101"/>
</dbReference>
<evidence type="ECO:0000313" key="2">
    <source>
        <dbReference type="Proteomes" id="UP000278627"/>
    </source>
</evidence>
<dbReference type="EMBL" id="UZAD01013727">
    <property type="protein sequence ID" value="VDN95704.1"/>
    <property type="molecule type" value="Genomic_DNA"/>
</dbReference>
<reference evidence="3" key="1">
    <citation type="submission" date="2017-02" db="UniProtKB">
        <authorList>
            <consortium name="WormBaseParasite"/>
        </authorList>
    </citation>
    <scope>IDENTIFICATION</scope>
</reference>
<accession>A0A0N4TZX1</accession>
<keyword evidence="2" id="KW-1185">Reference proteome</keyword>
<dbReference type="AlphaFoldDB" id="A0A0N4TZX1"/>
<reference evidence="1 2" key="2">
    <citation type="submission" date="2018-11" db="EMBL/GenBank/DDBJ databases">
        <authorList>
            <consortium name="Pathogen Informatics"/>
        </authorList>
    </citation>
    <scope>NUCLEOTIDE SEQUENCE [LARGE SCALE GENOMIC DNA]</scope>
</reference>